<dbReference type="RefSeq" id="WP_138746988.1">
    <property type="nucleotide sequence ID" value="NZ_VCLB01000002.1"/>
</dbReference>
<dbReference type="InterPro" id="IPR017853">
    <property type="entry name" value="GH"/>
</dbReference>
<evidence type="ECO:0000256" key="6">
    <source>
        <dbReference type="RuleBase" id="RU361185"/>
    </source>
</evidence>
<evidence type="ECO:0000256" key="5">
    <source>
        <dbReference type="ARBA" id="ARBA00066962"/>
    </source>
</evidence>
<dbReference type="CDD" id="cd06593">
    <property type="entry name" value="GH31_xylosidase_YicI"/>
    <property type="match status" value="1"/>
</dbReference>
<dbReference type="SUPFAM" id="SSF51445">
    <property type="entry name" value="(Trans)glycosidases"/>
    <property type="match status" value="1"/>
</dbReference>
<keyword evidence="3 6" id="KW-0326">Glycosidase</keyword>
<dbReference type="Proteomes" id="UP000307874">
    <property type="component" value="Unassembled WGS sequence"/>
</dbReference>
<reference evidence="10 11" key="2">
    <citation type="submission" date="2019-06" db="EMBL/GenBank/DDBJ databases">
        <title>Martelella lutilitoris sp. nov., isolated from a tidal mudflat.</title>
        <authorList>
            <person name="Kim Y.-J."/>
        </authorList>
    </citation>
    <scope>NUCLEOTIDE SEQUENCE [LARGE SCALE GENOMIC DNA]</scope>
    <source>
        <strain evidence="10 11">GH2-6</strain>
    </source>
</reference>
<name>A0A5C4JUY2_9HYPH</name>
<dbReference type="Gene3D" id="2.60.40.1180">
    <property type="entry name" value="Golgi alpha-mannosidase II"/>
    <property type="match status" value="2"/>
</dbReference>
<comment type="similarity">
    <text evidence="1 6">Belongs to the glycosyl hydrolase 31 family.</text>
</comment>
<dbReference type="InterPro" id="IPR048395">
    <property type="entry name" value="Glyco_hydro_31_C"/>
</dbReference>
<sequence length="772" mass="87006">MKIMDGNWHVRQNFDLNQPLEVFDARVKDGNLVIRATTWPMNDRANQINARLIILTFSAPMEGMIGVKSEHFRGGLDKGPHFDLYPDEGFAPEIEITDEFATLKSGNLTARVAMNGRWNLEFLRDGKPITGSDYKAGGHAIDHDDNDRTHMFERLSLGVGTKVYGLGERFTEFVKNGQMVDIWNRDGGANTDQAYKNIPFFLTNRGWGVFVNNPGRVEFEIGSEKVHKALFSVPGESLEYYVIDGPDPKGVIDRYTKLTGRPALPARWSFGLWLTTSFTTEYDEATVTGFLDGMAERDIPLHVFHFDCFWMRGLHWCDFEWDPETFPEPEAMLKRYKERGLNICVWINPYIAQESKLFDEGKENGYLIKRPDGSVWQWDRWQPGQAVVDFTNRQACDWYAGYLKDLVGQGVDCFKTDFGERIPVDVAYHDGSDAETMHNYYTFLYNKVVYEALQETKGEDEAVLFARSATTGGQQFPVHWGGDCYSDYESMAESLRGGLSLGLSGFGFWSHDIGGFEATAEADVYKRWCAFGLLSSHSRLHGSKSYRVPWLYDEEAVDVLRFFTKLKMRLMPTIYEAACEAPKTGLPVMRAMMLEFPEDRSCDALDRQYMLGEKLLVAPVLDRAGNAEIYLPKGRWTHLLSGEEVEGGSWRVENHDFMSLPLYVRPSSLIVWGAVDDKPDYDYAEGALFALYALEDGKTAKATIFADKGVKTQALAVSRDGNTLTVNASDADRPWRLRLQNVTSVASAGDAGIAETAEGVILEGKGNITVTL</sequence>
<feature type="domain" description="Glycosyl hydrolase family 31 C-terminal" evidence="9">
    <location>
        <begin position="585"/>
        <end position="670"/>
    </location>
</feature>
<dbReference type="Pfam" id="PF13802">
    <property type="entry name" value="Gal_mutarotas_2"/>
    <property type="match status" value="1"/>
</dbReference>
<dbReference type="Pfam" id="PF01055">
    <property type="entry name" value="Glyco_hydro_31_2nd"/>
    <property type="match status" value="1"/>
</dbReference>
<evidence type="ECO:0000256" key="3">
    <source>
        <dbReference type="ARBA" id="ARBA00023295"/>
    </source>
</evidence>
<gene>
    <name evidence="10" type="primary">yicI</name>
    <name evidence="10" type="ORF">FF124_02835</name>
</gene>
<protein>
    <recommendedName>
        <fullName evidence="5">alpha-D-xyloside xylohydrolase</fullName>
        <ecNumber evidence="5">3.2.1.177</ecNumber>
    </recommendedName>
</protein>
<dbReference type="EC" id="3.2.1.177" evidence="5"/>
<dbReference type="InterPro" id="IPR050985">
    <property type="entry name" value="Alpha-glycosidase_related"/>
</dbReference>
<dbReference type="Pfam" id="PF21365">
    <property type="entry name" value="Glyco_hydro_31_3rd"/>
    <property type="match status" value="1"/>
</dbReference>
<dbReference type="NCBIfam" id="NF007940">
    <property type="entry name" value="PRK10658.1"/>
    <property type="match status" value="1"/>
</dbReference>
<organism evidence="10 11">
    <name type="scientific">Martelella lutilitoris</name>
    <dbReference type="NCBI Taxonomy" id="2583532"/>
    <lineage>
        <taxon>Bacteria</taxon>
        <taxon>Pseudomonadati</taxon>
        <taxon>Pseudomonadota</taxon>
        <taxon>Alphaproteobacteria</taxon>
        <taxon>Hyphomicrobiales</taxon>
        <taxon>Aurantimonadaceae</taxon>
        <taxon>Martelella</taxon>
    </lineage>
</organism>
<dbReference type="SUPFAM" id="SSF117125">
    <property type="entry name" value="Putative glucosidase YicI, C-terminal domain"/>
    <property type="match status" value="1"/>
</dbReference>
<evidence type="ECO:0000313" key="10">
    <source>
        <dbReference type="EMBL" id="TNB48951.1"/>
    </source>
</evidence>
<reference evidence="10 11" key="1">
    <citation type="submission" date="2019-05" db="EMBL/GenBank/DDBJ databases">
        <authorList>
            <person name="Lee S.D."/>
        </authorList>
    </citation>
    <scope>NUCLEOTIDE SEQUENCE [LARGE SCALE GENOMIC DNA]</scope>
    <source>
        <strain evidence="10 11">GH2-6</strain>
    </source>
</reference>
<evidence type="ECO:0000313" key="11">
    <source>
        <dbReference type="Proteomes" id="UP000307874"/>
    </source>
</evidence>
<dbReference type="GO" id="GO:0005975">
    <property type="term" value="P:carbohydrate metabolic process"/>
    <property type="evidence" value="ECO:0007669"/>
    <property type="project" value="InterPro"/>
</dbReference>
<dbReference type="Gene3D" id="3.20.20.80">
    <property type="entry name" value="Glycosidases"/>
    <property type="match status" value="1"/>
</dbReference>
<dbReference type="InterPro" id="IPR000322">
    <property type="entry name" value="Glyco_hydro_31_TIM"/>
</dbReference>
<dbReference type="SUPFAM" id="SSF74650">
    <property type="entry name" value="Galactose mutarotase-like"/>
    <property type="match status" value="1"/>
</dbReference>
<dbReference type="PANTHER" id="PTHR43053">
    <property type="entry name" value="GLYCOSIDASE FAMILY 31"/>
    <property type="match status" value="1"/>
</dbReference>
<dbReference type="GO" id="GO:0061634">
    <property type="term" value="F:alpha-D-xyloside xylohydrolase"/>
    <property type="evidence" value="ECO:0007669"/>
    <property type="project" value="UniProtKB-EC"/>
</dbReference>
<evidence type="ECO:0000259" key="9">
    <source>
        <dbReference type="Pfam" id="PF21365"/>
    </source>
</evidence>
<evidence type="ECO:0000256" key="4">
    <source>
        <dbReference type="ARBA" id="ARBA00052064"/>
    </source>
</evidence>
<feature type="domain" description="Glycoside hydrolase family 31 TIM barrel" evidence="7">
    <location>
        <begin position="262"/>
        <end position="576"/>
    </location>
</feature>
<dbReference type="EMBL" id="VCLB01000002">
    <property type="protein sequence ID" value="TNB48951.1"/>
    <property type="molecule type" value="Genomic_DNA"/>
</dbReference>
<evidence type="ECO:0000259" key="7">
    <source>
        <dbReference type="Pfam" id="PF01055"/>
    </source>
</evidence>
<dbReference type="InterPro" id="IPR025887">
    <property type="entry name" value="Glyco_hydro_31_N_dom"/>
</dbReference>
<evidence type="ECO:0000256" key="1">
    <source>
        <dbReference type="ARBA" id="ARBA00007806"/>
    </source>
</evidence>
<proteinExistence type="inferred from homology"/>
<evidence type="ECO:0000259" key="8">
    <source>
        <dbReference type="Pfam" id="PF13802"/>
    </source>
</evidence>
<comment type="catalytic activity">
    <reaction evidence="4">
        <text>Hydrolysis of terminal, non-reducing alpha-D-xylose residues with release of alpha-D-xylose.</text>
        <dbReference type="EC" id="3.2.1.177"/>
    </reaction>
</comment>
<keyword evidence="2 6" id="KW-0378">Hydrolase</keyword>
<dbReference type="AlphaFoldDB" id="A0A5C4JUY2"/>
<keyword evidence="11" id="KW-1185">Reference proteome</keyword>
<dbReference type="InterPro" id="IPR011013">
    <property type="entry name" value="Gal_mutarotase_sf_dom"/>
</dbReference>
<dbReference type="CDD" id="cd14752">
    <property type="entry name" value="GH31_N"/>
    <property type="match status" value="1"/>
</dbReference>
<feature type="domain" description="Glycoside hydrolase family 31 N-terminal" evidence="8">
    <location>
        <begin position="55"/>
        <end position="220"/>
    </location>
</feature>
<accession>A0A5C4JUY2</accession>
<dbReference type="InterPro" id="IPR013780">
    <property type="entry name" value="Glyco_hydro_b"/>
</dbReference>
<dbReference type="PANTHER" id="PTHR43053:SF4">
    <property type="entry name" value="MYOGENESIS-REGULATING GLYCOSIDASE"/>
    <property type="match status" value="1"/>
</dbReference>
<dbReference type="SUPFAM" id="SSF51011">
    <property type="entry name" value="Glycosyl hydrolase domain"/>
    <property type="match status" value="1"/>
</dbReference>
<dbReference type="Gene3D" id="2.60.40.1760">
    <property type="entry name" value="glycosyl hydrolase (family 31)"/>
    <property type="match status" value="1"/>
</dbReference>
<dbReference type="GO" id="GO:0030246">
    <property type="term" value="F:carbohydrate binding"/>
    <property type="evidence" value="ECO:0007669"/>
    <property type="project" value="InterPro"/>
</dbReference>
<evidence type="ECO:0000256" key="2">
    <source>
        <dbReference type="ARBA" id="ARBA00022801"/>
    </source>
</evidence>
<comment type="caution">
    <text evidence="10">The sequence shown here is derived from an EMBL/GenBank/DDBJ whole genome shotgun (WGS) entry which is preliminary data.</text>
</comment>
<dbReference type="OrthoDB" id="176168at2"/>
<dbReference type="FunFam" id="3.20.20.80:FF:000053">
    <property type="entry name" value="Alpha-xylosidase YicI"/>
    <property type="match status" value="1"/>
</dbReference>